<dbReference type="InterPro" id="IPR009056">
    <property type="entry name" value="Cyt_c-like_dom"/>
</dbReference>
<dbReference type="AlphaFoldDB" id="A0A1J5PXN8"/>
<dbReference type="PANTHER" id="PTHR33751">
    <property type="entry name" value="CBB3-TYPE CYTOCHROME C OXIDASE SUBUNIT FIXP"/>
    <property type="match status" value="1"/>
</dbReference>
<dbReference type="SUPFAM" id="SSF46626">
    <property type="entry name" value="Cytochrome c"/>
    <property type="match status" value="2"/>
</dbReference>
<name>A0A1J5PXN8_9ZZZZ</name>
<dbReference type="PROSITE" id="PS51007">
    <property type="entry name" value="CYTC"/>
    <property type="match status" value="1"/>
</dbReference>
<dbReference type="InterPro" id="IPR036909">
    <property type="entry name" value="Cyt_c-like_dom_sf"/>
</dbReference>
<dbReference type="InterPro" id="IPR050597">
    <property type="entry name" value="Cytochrome_c_Oxidase_Subunit"/>
</dbReference>
<evidence type="ECO:0000256" key="3">
    <source>
        <dbReference type="ARBA" id="ARBA00022723"/>
    </source>
</evidence>
<evidence type="ECO:0000256" key="1">
    <source>
        <dbReference type="ARBA" id="ARBA00022448"/>
    </source>
</evidence>
<accession>A0A1J5PXN8</accession>
<dbReference type="GO" id="GO:0020037">
    <property type="term" value="F:heme binding"/>
    <property type="evidence" value="ECO:0007669"/>
    <property type="project" value="InterPro"/>
</dbReference>
<proteinExistence type="predicted"/>
<dbReference type="EMBL" id="MLJW01003317">
    <property type="protein sequence ID" value="OIQ72332.1"/>
    <property type="molecule type" value="Genomic_DNA"/>
</dbReference>
<evidence type="ECO:0000256" key="4">
    <source>
        <dbReference type="ARBA" id="ARBA00022982"/>
    </source>
</evidence>
<reference evidence="7" key="1">
    <citation type="submission" date="2016-10" db="EMBL/GenBank/DDBJ databases">
        <title>Sequence of Gallionella enrichment culture.</title>
        <authorList>
            <person name="Poehlein A."/>
            <person name="Muehling M."/>
            <person name="Daniel R."/>
        </authorList>
    </citation>
    <scope>NUCLEOTIDE SEQUENCE</scope>
</reference>
<dbReference type="GO" id="GO:0046872">
    <property type="term" value="F:metal ion binding"/>
    <property type="evidence" value="ECO:0007669"/>
    <property type="project" value="UniProtKB-KW"/>
</dbReference>
<keyword evidence="4" id="KW-0249">Electron transport</keyword>
<comment type="caution">
    <text evidence="7">The sequence shown here is derived from an EMBL/GenBank/DDBJ whole genome shotgun (WGS) entry which is preliminary data.</text>
</comment>
<evidence type="ECO:0000313" key="7">
    <source>
        <dbReference type="EMBL" id="OIQ72332.1"/>
    </source>
</evidence>
<keyword evidence="2" id="KW-0349">Heme</keyword>
<evidence type="ECO:0000259" key="6">
    <source>
        <dbReference type="PROSITE" id="PS51007"/>
    </source>
</evidence>
<dbReference type="GO" id="GO:0009055">
    <property type="term" value="F:electron transfer activity"/>
    <property type="evidence" value="ECO:0007669"/>
    <property type="project" value="InterPro"/>
</dbReference>
<protein>
    <submittedName>
        <fullName evidence="7">Cytochrome c</fullName>
    </submittedName>
</protein>
<keyword evidence="3" id="KW-0479">Metal-binding</keyword>
<evidence type="ECO:0000256" key="5">
    <source>
        <dbReference type="ARBA" id="ARBA00023004"/>
    </source>
</evidence>
<keyword evidence="5" id="KW-0408">Iron</keyword>
<dbReference type="Pfam" id="PF00034">
    <property type="entry name" value="Cytochrom_C"/>
    <property type="match status" value="1"/>
</dbReference>
<dbReference type="Gene3D" id="1.10.760.10">
    <property type="entry name" value="Cytochrome c-like domain"/>
    <property type="match status" value="2"/>
</dbReference>
<evidence type="ECO:0000256" key="2">
    <source>
        <dbReference type="ARBA" id="ARBA00022617"/>
    </source>
</evidence>
<gene>
    <name evidence="7" type="ORF">GALL_460430</name>
</gene>
<keyword evidence="1" id="KW-0813">Transport</keyword>
<dbReference type="PANTHER" id="PTHR33751:SF9">
    <property type="entry name" value="CYTOCHROME C4"/>
    <property type="match status" value="1"/>
</dbReference>
<feature type="domain" description="Cytochrome c" evidence="6">
    <location>
        <begin position="84"/>
        <end position="177"/>
    </location>
</feature>
<organism evidence="7">
    <name type="scientific">mine drainage metagenome</name>
    <dbReference type="NCBI Taxonomy" id="410659"/>
    <lineage>
        <taxon>unclassified sequences</taxon>
        <taxon>metagenomes</taxon>
        <taxon>ecological metagenomes</taxon>
    </lineage>
</organism>
<sequence length="311" mass="33086">MRFALGVLAIVGMTASGDALAQAPAAGSPPPMSSPSFPAWAYPWAPDFKAAPDDGVPRHVPDSSAAFTITQERDLFFVPDWHPGDHPPMPDIVAHGRRPDVRACGSCHRAEGTGGPGNAGLGGLPASYIVQQMADYKSGARKFSGPQRSPVLLMNAIAKAATEEEIRTAAAYFSSLKPRANIKVIETDTVPATQIARVFHMLSKDGGTEPIGQRIVEVPVDVEQFEHRDTRSQFVAYVPKGSIEKGEALAKTGGSGTTTPCATCHGPDLRGVDSIPGIAGRSPSYLVRQIYDFQQHARARVRATILVVPLE</sequence>